<dbReference type="RefSeq" id="WP_209295788.1">
    <property type="nucleotide sequence ID" value="NZ_JAGIKT010000051.1"/>
</dbReference>
<gene>
    <name evidence="1" type="ORF">JWS04_22490</name>
</gene>
<sequence length="76" mass="8553">GLLYERAQVHHVVGHRWFLESGWLSQSKPYRRIIGDHPQSRSLATALLRARFASGFANQLHHSSGHDPFSVLCASC</sequence>
<accession>A0ABS4A088</accession>
<reference evidence="1 2" key="1">
    <citation type="submission" date="2021-03" db="EMBL/GenBank/DDBJ databases">
        <title>Genome Sequence of Bradyrhizobium vignae strain ISRA400.</title>
        <authorList>
            <person name="Tisa L.S."/>
            <person name="Svistoonoff S."/>
            <person name="Hocher V."/>
            <person name="Fall S."/>
            <person name="Zaiya A."/>
            <person name="Naing D."/>
            <person name="Niang N."/>
            <person name="Diouf A."/>
            <person name="Dasylva M.C."/>
            <person name="Toure O."/>
            <person name="Gueye M."/>
            <person name="Gully D."/>
            <person name="Tisseyre P."/>
            <person name="Simpson S."/>
            <person name="Morris K."/>
            <person name="Thomas W.K."/>
        </authorList>
    </citation>
    <scope>NUCLEOTIDE SEQUENCE [LARGE SCALE GENOMIC DNA]</scope>
    <source>
        <strain evidence="1 2">ISRA400</strain>
    </source>
</reference>
<keyword evidence="2" id="KW-1185">Reference proteome</keyword>
<protein>
    <submittedName>
        <fullName evidence="1">Uncharacterized protein</fullName>
    </submittedName>
</protein>
<proteinExistence type="predicted"/>
<feature type="non-terminal residue" evidence="1">
    <location>
        <position position="1"/>
    </location>
</feature>
<name>A0ABS4A088_9BRAD</name>
<evidence type="ECO:0000313" key="1">
    <source>
        <dbReference type="EMBL" id="MBP0113807.1"/>
    </source>
</evidence>
<organism evidence="1 2">
    <name type="scientific">Bradyrhizobium vignae</name>
    <dbReference type="NCBI Taxonomy" id="1549949"/>
    <lineage>
        <taxon>Bacteria</taxon>
        <taxon>Pseudomonadati</taxon>
        <taxon>Pseudomonadota</taxon>
        <taxon>Alphaproteobacteria</taxon>
        <taxon>Hyphomicrobiales</taxon>
        <taxon>Nitrobacteraceae</taxon>
        <taxon>Bradyrhizobium</taxon>
    </lineage>
</organism>
<dbReference type="Proteomes" id="UP000669317">
    <property type="component" value="Unassembled WGS sequence"/>
</dbReference>
<evidence type="ECO:0000313" key="2">
    <source>
        <dbReference type="Proteomes" id="UP000669317"/>
    </source>
</evidence>
<dbReference type="EMBL" id="JAGIKT010000051">
    <property type="protein sequence ID" value="MBP0113807.1"/>
    <property type="molecule type" value="Genomic_DNA"/>
</dbReference>
<comment type="caution">
    <text evidence="1">The sequence shown here is derived from an EMBL/GenBank/DDBJ whole genome shotgun (WGS) entry which is preliminary data.</text>
</comment>